<comment type="caution">
    <text evidence="1">The sequence shown here is derived from an EMBL/GenBank/DDBJ whole genome shotgun (WGS) entry which is preliminary data.</text>
</comment>
<proteinExistence type="predicted"/>
<dbReference type="AlphaFoldDB" id="A0A8S9YG75"/>
<gene>
    <name evidence="1" type="ORF">EG68_12466</name>
</gene>
<sequence length="216" mass="23490">TFATVTTKRFYCLPGLSKSSLNRRLRRLAAEQDDPSALSDIVTDCLPVAASADRGITVVDAPGSPSTSVGQPAGEIAGTMPGLRVRYSSVDNFTGSISDDILATYMHCNVAVMNQSYSQIRLLSAYGGRSCGEAVRHILTRVISVAFAPQCNLLGMHGKTAIADNLIYMVVRDAVRVDGRFGNMTDTEYNIVVREWLHNARLRKLLRANKGHVRTS</sequence>
<name>A0A8S9YG75_9TREM</name>
<dbReference type="Proteomes" id="UP000822476">
    <property type="component" value="Unassembled WGS sequence"/>
</dbReference>
<organism evidence="1 2">
    <name type="scientific">Paragonimus skrjabini miyazakii</name>
    <dbReference type="NCBI Taxonomy" id="59628"/>
    <lineage>
        <taxon>Eukaryota</taxon>
        <taxon>Metazoa</taxon>
        <taxon>Spiralia</taxon>
        <taxon>Lophotrochozoa</taxon>
        <taxon>Platyhelminthes</taxon>
        <taxon>Trematoda</taxon>
        <taxon>Digenea</taxon>
        <taxon>Plagiorchiida</taxon>
        <taxon>Troglotremata</taxon>
        <taxon>Troglotrematidae</taxon>
        <taxon>Paragonimus</taxon>
    </lineage>
</organism>
<feature type="non-terminal residue" evidence="1">
    <location>
        <position position="1"/>
    </location>
</feature>
<protein>
    <submittedName>
        <fullName evidence="1">Uncharacterized protein</fullName>
    </submittedName>
</protein>
<accession>A0A8S9YG75</accession>
<dbReference type="EMBL" id="JTDE01012217">
    <property type="protein sequence ID" value="KAF7234128.1"/>
    <property type="molecule type" value="Genomic_DNA"/>
</dbReference>
<feature type="non-terminal residue" evidence="1">
    <location>
        <position position="216"/>
    </location>
</feature>
<dbReference type="OrthoDB" id="6780942at2759"/>
<evidence type="ECO:0000313" key="2">
    <source>
        <dbReference type="Proteomes" id="UP000822476"/>
    </source>
</evidence>
<evidence type="ECO:0000313" key="1">
    <source>
        <dbReference type="EMBL" id="KAF7234128.1"/>
    </source>
</evidence>
<reference evidence="1" key="1">
    <citation type="submission" date="2019-07" db="EMBL/GenBank/DDBJ databases">
        <title>Annotation for the trematode Paragonimus miyazaki's.</title>
        <authorList>
            <person name="Choi Y.-J."/>
        </authorList>
    </citation>
    <scope>NUCLEOTIDE SEQUENCE</scope>
    <source>
        <strain evidence="1">Japan</strain>
    </source>
</reference>
<keyword evidence="2" id="KW-1185">Reference proteome</keyword>